<dbReference type="InterPro" id="IPR002514">
    <property type="entry name" value="Transposase_8"/>
</dbReference>
<dbReference type="InterPro" id="IPR009057">
    <property type="entry name" value="Homeodomain-like_sf"/>
</dbReference>
<dbReference type="GO" id="GO:0006313">
    <property type="term" value="P:DNA transposition"/>
    <property type="evidence" value="ECO:0007669"/>
    <property type="project" value="InterPro"/>
</dbReference>
<dbReference type="Gene3D" id="1.10.10.60">
    <property type="entry name" value="Homeodomain-like"/>
    <property type="match status" value="1"/>
</dbReference>
<organism evidence="1 2">
    <name type="scientific">Caldibacillus thermoamylovorans</name>
    <dbReference type="NCBI Taxonomy" id="35841"/>
    <lineage>
        <taxon>Bacteria</taxon>
        <taxon>Bacillati</taxon>
        <taxon>Bacillota</taxon>
        <taxon>Bacilli</taxon>
        <taxon>Bacillales</taxon>
        <taxon>Bacillaceae</taxon>
        <taxon>Caldibacillus</taxon>
    </lineage>
</organism>
<dbReference type="eggNOG" id="COG2963">
    <property type="taxonomic scope" value="Bacteria"/>
</dbReference>
<evidence type="ECO:0008006" key="3">
    <source>
        <dbReference type="Google" id="ProtNLM"/>
    </source>
</evidence>
<proteinExistence type="predicted"/>
<evidence type="ECO:0000313" key="1">
    <source>
        <dbReference type="EMBL" id="CEE00347.1"/>
    </source>
</evidence>
<dbReference type="GO" id="GO:0004803">
    <property type="term" value="F:transposase activity"/>
    <property type="evidence" value="ECO:0007669"/>
    <property type="project" value="InterPro"/>
</dbReference>
<dbReference type="Proteomes" id="UP000040576">
    <property type="component" value="Unassembled WGS sequence"/>
</dbReference>
<protein>
    <recommendedName>
        <fullName evidence="3">Transposase</fullName>
    </recommendedName>
</protein>
<name>A0A090IRT1_9BACI</name>
<sequence>MKHKNNGKRYNDDFRKMIVDLYDSGQSVRNLSSEYGVSEVTIYAWIKKLTPMDLEDGSSITPDDYAKLQKQMLKLQEENDILKKAMAIFAKK</sequence>
<dbReference type="PATRIC" id="fig|35841.6.peg.2236"/>
<dbReference type="AlphaFoldDB" id="A0A090IRT1"/>
<dbReference type="EMBL" id="CCRF01000016">
    <property type="protein sequence ID" value="CEE00347.1"/>
    <property type="molecule type" value="Genomic_DNA"/>
</dbReference>
<dbReference type="SUPFAM" id="SSF46689">
    <property type="entry name" value="Homeodomain-like"/>
    <property type="match status" value="1"/>
</dbReference>
<dbReference type="Pfam" id="PF01527">
    <property type="entry name" value="HTH_Tnp_1"/>
    <property type="match status" value="1"/>
</dbReference>
<gene>
    <name evidence="1" type="ORF">BT1A1_0487</name>
</gene>
<reference evidence="1 2" key="1">
    <citation type="submission" date="2014-07" db="EMBL/GenBank/DDBJ databases">
        <authorList>
            <person name="Wibberg Daniel"/>
        </authorList>
    </citation>
    <scope>NUCLEOTIDE SEQUENCE [LARGE SCALE GENOMIC DNA]</scope>
</reference>
<dbReference type="RefSeq" id="WP_034767727.1">
    <property type="nucleotide sequence ID" value="NZ_CCRF01000016.1"/>
</dbReference>
<accession>A0A090IRT1</accession>
<dbReference type="GO" id="GO:0003677">
    <property type="term" value="F:DNA binding"/>
    <property type="evidence" value="ECO:0007669"/>
    <property type="project" value="InterPro"/>
</dbReference>
<keyword evidence="2" id="KW-1185">Reference proteome</keyword>
<evidence type="ECO:0000313" key="2">
    <source>
        <dbReference type="Proteomes" id="UP000040576"/>
    </source>
</evidence>